<dbReference type="EMBL" id="CP041969">
    <property type="protein sequence ID" value="QMV44691.1"/>
    <property type="molecule type" value="Genomic_DNA"/>
</dbReference>
<reference evidence="3 4" key="1">
    <citation type="submission" date="2019-07" db="EMBL/GenBank/DDBJ databases">
        <authorList>
            <person name="Kim J.K."/>
            <person name="Cheong H.-M."/>
            <person name="Choi Y."/>
            <person name="Hwang K.J."/>
            <person name="Lee S."/>
            <person name="Choi C."/>
        </authorList>
    </citation>
    <scope>NUCLEOTIDE SEQUENCE [LARGE SCALE GENOMIC DNA]</scope>
    <source>
        <strain evidence="3 4">KS 22</strain>
    </source>
</reference>
<dbReference type="InterPro" id="IPR002575">
    <property type="entry name" value="Aminoglycoside_PTrfase"/>
</dbReference>
<dbReference type="AlphaFoldDB" id="A0A7G5C657"/>
<dbReference type="Proteomes" id="UP000515679">
    <property type="component" value="Chromosome"/>
</dbReference>
<gene>
    <name evidence="3" type="ORF">FPL14_28610</name>
</gene>
<protein>
    <submittedName>
        <fullName evidence="3">Phosphotransferase</fullName>
    </submittedName>
</protein>
<sequence length="191" mass="21460">MDSAHPLCTADRVKSFCTAPPAEFIEVAEELRSIGGAIQGFRALLDTFRTLPHQLIHGDINHSNSLVSGADSNRLAAILDFEFCTWDLRVMEIAVMISGFLNGNDVMAKIELFLRGAGEQLSLDRAEIEAIPSLVRLRNLDVFLHFLGRYWDGVDDLSVLLEQTRSVHEGLSELKRVEERLSELSFRYLMP</sequence>
<dbReference type="PANTHER" id="PTHR21064:SF6">
    <property type="entry name" value="AMINOGLYCOSIDE PHOSPHOTRANSFERASE DOMAIN-CONTAINING PROTEIN"/>
    <property type="match status" value="1"/>
</dbReference>
<dbReference type="Gene3D" id="3.90.1200.10">
    <property type="match status" value="1"/>
</dbReference>
<dbReference type="SUPFAM" id="SSF56112">
    <property type="entry name" value="Protein kinase-like (PK-like)"/>
    <property type="match status" value="1"/>
</dbReference>
<dbReference type="InterPro" id="IPR050249">
    <property type="entry name" value="Pseudomonas-type_ThrB"/>
</dbReference>
<evidence type="ECO:0000256" key="1">
    <source>
        <dbReference type="ARBA" id="ARBA00038240"/>
    </source>
</evidence>
<evidence type="ECO:0000313" key="4">
    <source>
        <dbReference type="Proteomes" id="UP000515679"/>
    </source>
</evidence>
<evidence type="ECO:0000259" key="2">
    <source>
        <dbReference type="Pfam" id="PF01636"/>
    </source>
</evidence>
<feature type="domain" description="Aminoglycoside phosphotransferase" evidence="2">
    <location>
        <begin position="28"/>
        <end position="99"/>
    </location>
</feature>
<dbReference type="InterPro" id="IPR011009">
    <property type="entry name" value="Kinase-like_dom_sf"/>
</dbReference>
<comment type="similarity">
    <text evidence="1">Belongs to the pseudomonas-type ThrB family.</text>
</comment>
<dbReference type="KEGG" id="cchl:FPL14_28610"/>
<keyword evidence="4" id="KW-1185">Reference proteome</keyword>
<proteinExistence type="inferred from homology"/>
<dbReference type="PANTHER" id="PTHR21064">
    <property type="entry name" value="AMINOGLYCOSIDE PHOSPHOTRANSFERASE DOMAIN-CONTAINING PROTEIN-RELATED"/>
    <property type="match status" value="1"/>
</dbReference>
<name>A0A7G5C657_9BACL</name>
<evidence type="ECO:0000313" key="3">
    <source>
        <dbReference type="EMBL" id="QMV44691.1"/>
    </source>
</evidence>
<organism evidence="3 4">
    <name type="scientific">Cohnella cholangitidis</name>
    <dbReference type="NCBI Taxonomy" id="2598458"/>
    <lineage>
        <taxon>Bacteria</taxon>
        <taxon>Bacillati</taxon>
        <taxon>Bacillota</taxon>
        <taxon>Bacilli</taxon>
        <taxon>Bacillales</taxon>
        <taxon>Paenibacillaceae</taxon>
        <taxon>Cohnella</taxon>
    </lineage>
</organism>
<keyword evidence="3" id="KW-0808">Transferase</keyword>
<dbReference type="Pfam" id="PF01636">
    <property type="entry name" value="APH"/>
    <property type="match status" value="1"/>
</dbReference>
<dbReference type="GO" id="GO:0019202">
    <property type="term" value="F:amino acid kinase activity"/>
    <property type="evidence" value="ECO:0007669"/>
    <property type="project" value="TreeGrafter"/>
</dbReference>
<accession>A0A7G5C657</accession>